<evidence type="ECO:0000256" key="2">
    <source>
        <dbReference type="ARBA" id="ARBA00012438"/>
    </source>
</evidence>
<dbReference type="RefSeq" id="WP_207682524.1">
    <property type="nucleotide sequence ID" value="NZ_CP061800.1"/>
</dbReference>
<sequence length="563" mass="62935">MVTNITEPGVTALIIDDEPLVRESIAAYLEDSGFITLEAEDGRAGLEVFRRERPDIILVDLRMPKVDGLDVLAAMSKESPETPVIMVSGTGVLTDAIEALRLGAWDYVLKPIQDMAVLEHAVCKALERARLLVENRKYREHLEREIRNRTAELEERKCALEIANEKLKKEMAEHKQTEAQLRQSQKMEAIGTLAGGIAHDFNNILFPIMGYTEMALKNLPEDSPVRSNLKGVLKAAHRAKDLVRQILAFGRHSDMKQRRLNIQSIIKEALKLLRATLPTTIEMRQHIDNECGPVFASPTQIHQVIMNLCANAYHAMREKGGVLEVTLNETHLPSRENITLLPGMAPGLYLKLSVSDTGHGMTSEIMEKIFDPYFTTKDTGEGTGLGLSVIHGIVRNHNGHITVESECGKGSRFHIYLPVATGKPVASSLISDEARVPTGTENILLVDDEEQIIDVEKQILEELGYHVTSLTSSAETLELFRNHPERFDLVVTDMTMPDMTGVELSDELMRIRPDIPIILCSGFSERITEESVKAMGIREYMMKPLLKSEIARTIRRALDRGKN</sequence>
<proteinExistence type="predicted"/>
<evidence type="ECO:0000259" key="7">
    <source>
        <dbReference type="PROSITE" id="PS50110"/>
    </source>
</evidence>
<dbReference type="CDD" id="cd00156">
    <property type="entry name" value="REC"/>
    <property type="match status" value="1"/>
</dbReference>
<dbReference type="InterPro" id="IPR036097">
    <property type="entry name" value="HisK_dim/P_sf"/>
</dbReference>
<dbReference type="SUPFAM" id="SSF52172">
    <property type="entry name" value="CheY-like"/>
    <property type="match status" value="2"/>
</dbReference>
<reference evidence="8" key="1">
    <citation type="journal article" date="2021" name="Microb. Physiol.">
        <title>Proteogenomic Insights into the Physiology of Marine, Sulfate-Reducing, Filamentous Desulfonema limicola and Desulfonema magnum.</title>
        <authorList>
            <person name="Schnaars V."/>
            <person name="Wohlbrand L."/>
            <person name="Scheve S."/>
            <person name="Hinrichs C."/>
            <person name="Reinhardt R."/>
            <person name="Rabus R."/>
        </authorList>
    </citation>
    <scope>NUCLEOTIDE SEQUENCE</scope>
    <source>
        <strain evidence="8">4be13</strain>
    </source>
</reference>
<evidence type="ECO:0000313" key="8">
    <source>
        <dbReference type="EMBL" id="QTA87237.1"/>
    </source>
</evidence>
<dbReference type="PANTHER" id="PTHR43065:SF42">
    <property type="entry name" value="TWO-COMPONENT SENSOR PPRA"/>
    <property type="match status" value="1"/>
</dbReference>
<dbReference type="GO" id="GO:0000155">
    <property type="term" value="F:phosphorelay sensor kinase activity"/>
    <property type="evidence" value="ECO:0007669"/>
    <property type="project" value="InterPro"/>
</dbReference>
<dbReference type="InterPro" id="IPR003594">
    <property type="entry name" value="HATPase_dom"/>
</dbReference>
<dbReference type="PRINTS" id="PR00344">
    <property type="entry name" value="BCTRLSENSOR"/>
</dbReference>
<dbReference type="Pfam" id="PF00072">
    <property type="entry name" value="Response_reg"/>
    <property type="match status" value="2"/>
</dbReference>
<organism evidence="8 9">
    <name type="scientific">Desulfonema magnum</name>
    <dbReference type="NCBI Taxonomy" id="45655"/>
    <lineage>
        <taxon>Bacteria</taxon>
        <taxon>Pseudomonadati</taxon>
        <taxon>Thermodesulfobacteriota</taxon>
        <taxon>Desulfobacteria</taxon>
        <taxon>Desulfobacterales</taxon>
        <taxon>Desulfococcaceae</taxon>
        <taxon>Desulfonema</taxon>
    </lineage>
</organism>
<dbReference type="SUPFAM" id="SSF47384">
    <property type="entry name" value="Homodimeric domain of signal transducing histidine kinase"/>
    <property type="match status" value="1"/>
</dbReference>
<feature type="domain" description="Histidine kinase" evidence="6">
    <location>
        <begin position="196"/>
        <end position="421"/>
    </location>
</feature>
<evidence type="ECO:0000256" key="4">
    <source>
        <dbReference type="PROSITE-ProRule" id="PRU00169"/>
    </source>
</evidence>
<dbReference type="CDD" id="cd00082">
    <property type="entry name" value="HisKA"/>
    <property type="match status" value="1"/>
</dbReference>
<keyword evidence="8" id="KW-0418">Kinase</keyword>
<dbReference type="InterPro" id="IPR049510">
    <property type="entry name" value="RssB-like_REC"/>
</dbReference>
<dbReference type="KEGG" id="dmm:dnm_032670"/>
<keyword evidence="5" id="KW-0175">Coiled coil</keyword>
<dbReference type="SMART" id="SM00448">
    <property type="entry name" value="REC"/>
    <property type="match status" value="2"/>
</dbReference>
<feature type="modified residue" description="4-aspartylphosphate" evidence="4">
    <location>
        <position position="60"/>
    </location>
</feature>
<dbReference type="PROSITE" id="PS50110">
    <property type="entry name" value="RESPONSE_REGULATORY"/>
    <property type="match status" value="2"/>
</dbReference>
<dbReference type="InterPro" id="IPR003661">
    <property type="entry name" value="HisK_dim/P_dom"/>
</dbReference>
<dbReference type="InterPro" id="IPR011006">
    <property type="entry name" value="CheY-like_superfamily"/>
</dbReference>
<comment type="catalytic activity">
    <reaction evidence="1">
        <text>ATP + protein L-histidine = ADP + protein N-phospho-L-histidine.</text>
        <dbReference type="EC" id="2.7.13.3"/>
    </reaction>
</comment>
<dbReference type="InterPro" id="IPR036890">
    <property type="entry name" value="HATPase_C_sf"/>
</dbReference>
<feature type="modified residue" description="4-aspartylphosphate" evidence="4">
    <location>
        <position position="493"/>
    </location>
</feature>
<feature type="coiled-coil region" evidence="5">
    <location>
        <begin position="139"/>
        <end position="187"/>
    </location>
</feature>
<dbReference type="Proteomes" id="UP000663722">
    <property type="component" value="Chromosome"/>
</dbReference>
<dbReference type="InterPro" id="IPR004358">
    <property type="entry name" value="Sig_transdc_His_kin-like_C"/>
</dbReference>
<keyword evidence="3 4" id="KW-0597">Phosphoprotein</keyword>
<dbReference type="InterPro" id="IPR001789">
    <property type="entry name" value="Sig_transdc_resp-reg_receiver"/>
</dbReference>
<name>A0A975GN03_9BACT</name>
<keyword evidence="9" id="KW-1185">Reference proteome</keyword>
<dbReference type="Gene3D" id="3.30.565.10">
    <property type="entry name" value="Histidine kinase-like ATPase, C-terminal domain"/>
    <property type="match status" value="1"/>
</dbReference>
<dbReference type="AlphaFoldDB" id="A0A975GN03"/>
<dbReference type="SUPFAM" id="SSF55874">
    <property type="entry name" value="ATPase domain of HSP90 chaperone/DNA topoisomerase II/histidine kinase"/>
    <property type="match status" value="1"/>
</dbReference>
<protein>
    <recommendedName>
        <fullName evidence="2">histidine kinase</fullName>
        <ecNumber evidence="2">2.7.13.3</ecNumber>
    </recommendedName>
</protein>
<dbReference type="Gene3D" id="3.40.50.2300">
    <property type="match status" value="2"/>
</dbReference>
<dbReference type="Gene3D" id="1.20.5.390">
    <property type="entry name" value="L1 transposable element, trimerization domain"/>
    <property type="match status" value="1"/>
</dbReference>
<keyword evidence="8" id="KW-0808">Transferase</keyword>
<dbReference type="Gene3D" id="1.10.287.130">
    <property type="match status" value="1"/>
</dbReference>
<dbReference type="PANTHER" id="PTHR43065">
    <property type="entry name" value="SENSOR HISTIDINE KINASE"/>
    <property type="match status" value="1"/>
</dbReference>
<dbReference type="EMBL" id="CP061800">
    <property type="protein sequence ID" value="QTA87237.1"/>
    <property type="molecule type" value="Genomic_DNA"/>
</dbReference>
<feature type="domain" description="Response regulatory" evidence="7">
    <location>
        <begin position="11"/>
        <end position="125"/>
    </location>
</feature>
<dbReference type="PROSITE" id="PS50109">
    <property type="entry name" value="HIS_KIN"/>
    <property type="match status" value="1"/>
</dbReference>
<gene>
    <name evidence="8" type="ORF">dnm_032670</name>
</gene>
<accession>A0A975GN03</accession>
<evidence type="ECO:0000256" key="1">
    <source>
        <dbReference type="ARBA" id="ARBA00000085"/>
    </source>
</evidence>
<dbReference type="EC" id="2.7.13.3" evidence="2"/>
<dbReference type="Pfam" id="PF00512">
    <property type="entry name" value="HisKA"/>
    <property type="match status" value="1"/>
</dbReference>
<evidence type="ECO:0000259" key="6">
    <source>
        <dbReference type="PROSITE" id="PS50109"/>
    </source>
</evidence>
<dbReference type="InterPro" id="IPR005467">
    <property type="entry name" value="His_kinase_dom"/>
</dbReference>
<feature type="domain" description="Response regulatory" evidence="7">
    <location>
        <begin position="442"/>
        <end position="558"/>
    </location>
</feature>
<dbReference type="SMART" id="SM00388">
    <property type="entry name" value="HisKA"/>
    <property type="match status" value="1"/>
</dbReference>
<dbReference type="SMART" id="SM00387">
    <property type="entry name" value="HATPase_c"/>
    <property type="match status" value="1"/>
</dbReference>
<evidence type="ECO:0000256" key="5">
    <source>
        <dbReference type="SAM" id="Coils"/>
    </source>
</evidence>
<evidence type="ECO:0000256" key="3">
    <source>
        <dbReference type="ARBA" id="ARBA00022553"/>
    </source>
</evidence>
<dbReference type="Pfam" id="PF02518">
    <property type="entry name" value="HATPase_c"/>
    <property type="match status" value="1"/>
</dbReference>
<evidence type="ECO:0000313" key="9">
    <source>
        <dbReference type="Proteomes" id="UP000663722"/>
    </source>
</evidence>
<dbReference type="CDD" id="cd17555">
    <property type="entry name" value="REC_RssB-like"/>
    <property type="match status" value="1"/>
</dbReference>